<keyword evidence="2" id="KW-1185">Reference proteome</keyword>
<gene>
    <name evidence="1" type="ORF">ACFPPB_01355</name>
</gene>
<proteinExistence type="predicted"/>
<dbReference type="Proteomes" id="UP001596111">
    <property type="component" value="Unassembled WGS sequence"/>
</dbReference>
<sequence>MRLKQSVASGRCEAGTSDLGLQQMSMASIDAEPAFTGADPDFLHLAGRLHGTLADAAQASPIDCRALDATSWPVLQTCHDCHQKYD</sequence>
<dbReference type="InterPro" id="IPR010980">
    <property type="entry name" value="Cyt_c/b562"/>
</dbReference>
<evidence type="ECO:0000313" key="2">
    <source>
        <dbReference type="Proteomes" id="UP001596111"/>
    </source>
</evidence>
<evidence type="ECO:0000313" key="1">
    <source>
        <dbReference type="EMBL" id="MFC5579766.1"/>
    </source>
</evidence>
<protein>
    <submittedName>
        <fullName evidence="1">Uncharacterized protein</fullName>
    </submittedName>
</protein>
<dbReference type="EMBL" id="JBHSNG010000001">
    <property type="protein sequence ID" value="MFC5579766.1"/>
    <property type="molecule type" value="Genomic_DNA"/>
</dbReference>
<comment type="caution">
    <text evidence="1">The sequence shown here is derived from an EMBL/GenBank/DDBJ whole genome shotgun (WGS) entry which is preliminary data.</text>
</comment>
<name>A0ABW0SS08_9GAMM</name>
<dbReference type="RefSeq" id="WP_377323621.1">
    <property type="nucleotide sequence ID" value="NZ_JBHSNG010000001.1"/>
</dbReference>
<reference evidence="2" key="1">
    <citation type="journal article" date="2019" name="Int. J. Syst. Evol. Microbiol.">
        <title>The Global Catalogue of Microorganisms (GCM) 10K type strain sequencing project: providing services to taxonomists for standard genome sequencing and annotation.</title>
        <authorList>
            <consortium name="The Broad Institute Genomics Platform"/>
            <consortium name="The Broad Institute Genome Sequencing Center for Infectious Disease"/>
            <person name="Wu L."/>
            <person name="Ma J."/>
        </authorList>
    </citation>
    <scope>NUCLEOTIDE SEQUENCE [LARGE SCALE GENOMIC DNA]</scope>
    <source>
        <strain evidence="2">CGMCC 1.13587</strain>
    </source>
</reference>
<organism evidence="1 2">
    <name type="scientific">Rhodanobacter terrae</name>
    <dbReference type="NCBI Taxonomy" id="418647"/>
    <lineage>
        <taxon>Bacteria</taxon>
        <taxon>Pseudomonadati</taxon>
        <taxon>Pseudomonadota</taxon>
        <taxon>Gammaproteobacteria</taxon>
        <taxon>Lysobacterales</taxon>
        <taxon>Rhodanobacteraceae</taxon>
        <taxon>Rhodanobacter</taxon>
    </lineage>
</organism>
<dbReference type="SUPFAM" id="SSF47175">
    <property type="entry name" value="Cytochromes"/>
    <property type="match status" value="1"/>
</dbReference>
<accession>A0ABW0SS08</accession>